<dbReference type="GO" id="GO:0015105">
    <property type="term" value="F:arsenite transmembrane transporter activity"/>
    <property type="evidence" value="ECO:0007669"/>
    <property type="project" value="InterPro"/>
</dbReference>
<sequence>MDIAQILAVVIFIGMFLMIVLDKFERHWITLGSGALVLVVVFGLCMQNFEAIWDTLNLQSVVMPSFWYGQASESTGGINWETIIFIAGMMVMVEGMGRAGFFRWLCLTLAKAVRYRTVPLLICFMCMSGLLAMFIDSITVVLFLAAVTVELSRVLKFDPVPMILAEIFCANLGGAATMCGDPPNIIIGTSLHYTFFDFITNTGPIVAVCFVLTVVYFYLCFRKRLKASDSARGEGVAYPEPKGAITNKKAFIGAAAVFAIAIVLLVTHAETGLTVGCIGVLVAALTLLITALTAGGGDVRYIFRHIDYKTLLFFIGLFISVSGLEHTGVLVAIAEFIGVISGGNIAIIIAIVLWLSAIASAFVDNIPFAATMVPVIQSMAATQGVDLNMLAWSLSLGTDIGGNATPIGASANVVGTSVAAKSGHPIGWGKYCKYCVPATVMVIIVSMVCLYIKYL</sequence>
<feature type="transmembrane region" description="Helical" evidence="8">
    <location>
        <begin position="250"/>
        <end position="267"/>
    </location>
</feature>
<dbReference type="RefSeq" id="WP_249285515.1">
    <property type="nucleotide sequence ID" value="NZ_JACRSO010000004.1"/>
</dbReference>
<reference evidence="10" key="1">
    <citation type="submission" date="2020-08" db="EMBL/GenBank/DDBJ databases">
        <title>Genome public.</title>
        <authorList>
            <person name="Liu C."/>
            <person name="Sun Q."/>
        </authorList>
    </citation>
    <scope>NUCLEOTIDE SEQUENCE</scope>
    <source>
        <strain evidence="10">NSJ-44</strain>
    </source>
</reference>
<comment type="subcellular location">
    <subcellularLocation>
        <location evidence="1">Cell membrane</location>
        <topology evidence="1">Multi-pass membrane protein</topology>
    </subcellularLocation>
</comment>
<feature type="transmembrane region" description="Helical" evidence="8">
    <location>
        <begin position="118"/>
        <end position="147"/>
    </location>
</feature>
<keyword evidence="7 8" id="KW-0472">Membrane</keyword>
<keyword evidence="3" id="KW-0813">Transport</keyword>
<evidence type="ECO:0000256" key="1">
    <source>
        <dbReference type="ARBA" id="ARBA00004651"/>
    </source>
</evidence>
<keyword evidence="11" id="KW-1185">Reference proteome</keyword>
<feature type="transmembrane region" description="Helical" evidence="8">
    <location>
        <begin position="330"/>
        <end position="355"/>
    </location>
</feature>
<dbReference type="Proteomes" id="UP000654279">
    <property type="component" value="Unassembled WGS sequence"/>
</dbReference>
<evidence type="ECO:0000256" key="6">
    <source>
        <dbReference type="ARBA" id="ARBA00022989"/>
    </source>
</evidence>
<dbReference type="PRINTS" id="PR00758">
    <property type="entry name" value="ARSENICPUMP"/>
</dbReference>
<name>A0A926D1V2_9FIRM</name>
<evidence type="ECO:0000256" key="5">
    <source>
        <dbReference type="ARBA" id="ARBA00022692"/>
    </source>
</evidence>
<keyword evidence="5 8" id="KW-0812">Transmembrane</keyword>
<dbReference type="Pfam" id="PF03600">
    <property type="entry name" value="CitMHS"/>
    <property type="match status" value="1"/>
</dbReference>
<feature type="transmembrane region" description="Helical" evidence="8">
    <location>
        <begin position="306"/>
        <end position="324"/>
    </location>
</feature>
<evidence type="ECO:0000259" key="9">
    <source>
        <dbReference type="Pfam" id="PF03600"/>
    </source>
</evidence>
<proteinExistence type="inferred from homology"/>
<keyword evidence="6 8" id="KW-1133">Transmembrane helix</keyword>
<evidence type="ECO:0000256" key="3">
    <source>
        <dbReference type="ARBA" id="ARBA00022448"/>
    </source>
</evidence>
<evidence type="ECO:0000256" key="8">
    <source>
        <dbReference type="SAM" id="Phobius"/>
    </source>
</evidence>
<evidence type="ECO:0000256" key="2">
    <source>
        <dbReference type="ARBA" id="ARBA00009843"/>
    </source>
</evidence>
<organism evidence="10 11">
    <name type="scientific">Luoshenia tenuis</name>
    <dbReference type="NCBI Taxonomy" id="2763654"/>
    <lineage>
        <taxon>Bacteria</taxon>
        <taxon>Bacillati</taxon>
        <taxon>Bacillota</taxon>
        <taxon>Clostridia</taxon>
        <taxon>Christensenellales</taxon>
        <taxon>Christensenellaceae</taxon>
        <taxon>Luoshenia</taxon>
    </lineage>
</organism>
<dbReference type="InterPro" id="IPR004680">
    <property type="entry name" value="Cit_transptr-like_dom"/>
</dbReference>
<feature type="transmembrane region" description="Helical" evidence="8">
    <location>
        <begin position="28"/>
        <end position="49"/>
    </location>
</feature>
<evidence type="ECO:0000256" key="4">
    <source>
        <dbReference type="ARBA" id="ARBA00022475"/>
    </source>
</evidence>
<protein>
    <submittedName>
        <fullName evidence="10">Citrate transporter</fullName>
    </submittedName>
</protein>
<evidence type="ECO:0000313" key="11">
    <source>
        <dbReference type="Proteomes" id="UP000654279"/>
    </source>
</evidence>
<feature type="transmembrane region" description="Helical" evidence="8">
    <location>
        <begin position="6"/>
        <end position="21"/>
    </location>
</feature>
<dbReference type="PANTHER" id="PTHR43568">
    <property type="entry name" value="P PROTEIN"/>
    <property type="match status" value="1"/>
</dbReference>
<dbReference type="AlphaFoldDB" id="A0A926D1V2"/>
<comment type="caution">
    <text evidence="10">The sequence shown here is derived from an EMBL/GenBank/DDBJ whole genome shotgun (WGS) entry which is preliminary data.</text>
</comment>
<feature type="transmembrane region" description="Helical" evidence="8">
    <location>
        <begin position="434"/>
        <end position="454"/>
    </location>
</feature>
<comment type="similarity">
    <text evidence="2">Belongs to the CitM (TC 2.A.11) transporter family.</text>
</comment>
<gene>
    <name evidence="10" type="ORF">H8699_09650</name>
</gene>
<evidence type="ECO:0000313" key="10">
    <source>
        <dbReference type="EMBL" id="MBC8529691.1"/>
    </source>
</evidence>
<dbReference type="EMBL" id="JACRSO010000004">
    <property type="protein sequence ID" value="MBC8529691.1"/>
    <property type="molecule type" value="Genomic_DNA"/>
</dbReference>
<dbReference type="InterPro" id="IPR000802">
    <property type="entry name" value="Arsenical_pump_ArsB"/>
</dbReference>
<dbReference type="PANTHER" id="PTHR43568:SF1">
    <property type="entry name" value="P PROTEIN"/>
    <property type="match status" value="1"/>
</dbReference>
<dbReference type="InterPro" id="IPR051475">
    <property type="entry name" value="Diverse_Ion_Transporter"/>
</dbReference>
<feature type="transmembrane region" description="Helical" evidence="8">
    <location>
        <begin position="273"/>
        <end position="294"/>
    </location>
</feature>
<evidence type="ECO:0000256" key="7">
    <source>
        <dbReference type="ARBA" id="ARBA00023136"/>
    </source>
</evidence>
<accession>A0A926D1V2</accession>
<feature type="domain" description="Citrate transporter-like" evidence="9">
    <location>
        <begin position="18"/>
        <end position="397"/>
    </location>
</feature>
<dbReference type="GO" id="GO:0005886">
    <property type="term" value="C:plasma membrane"/>
    <property type="evidence" value="ECO:0007669"/>
    <property type="project" value="UniProtKB-SubCell"/>
</dbReference>
<keyword evidence="4" id="KW-1003">Cell membrane</keyword>
<feature type="transmembrane region" description="Helical" evidence="8">
    <location>
        <begin position="83"/>
        <end position="106"/>
    </location>
</feature>
<feature type="transmembrane region" description="Helical" evidence="8">
    <location>
        <begin position="198"/>
        <end position="219"/>
    </location>
</feature>